<name>A0AAU8DSC3_9ACTN</name>
<protein>
    <submittedName>
        <fullName evidence="1">DUF2180 family protein</fullName>
    </submittedName>
</protein>
<dbReference type="AlphaFoldDB" id="A0AAU8DSC3"/>
<evidence type="ECO:0000313" key="1">
    <source>
        <dbReference type="EMBL" id="XCG64372.1"/>
    </source>
</evidence>
<gene>
    <name evidence="1" type="ORF">ABLG96_03215</name>
</gene>
<accession>A0AAU8DSC3</accession>
<dbReference type="EMBL" id="CP159218">
    <property type="protein sequence ID" value="XCG64372.1"/>
    <property type="molecule type" value="Genomic_DNA"/>
</dbReference>
<dbReference type="InterPro" id="IPR017211">
    <property type="entry name" value="UCP037465_Znf"/>
</dbReference>
<organism evidence="1">
    <name type="scientific">Nakamurella sp. A5-74</name>
    <dbReference type="NCBI Taxonomy" id="3158264"/>
    <lineage>
        <taxon>Bacteria</taxon>
        <taxon>Bacillati</taxon>
        <taxon>Actinomycetota</taxon>
        <taxon>Actinomycetes</taxon>
        <taxon>Nakamurellales</taxon>
        <taxon>Nakamurellaceae</taxon>
        <taxon>Nakamurella</taxon>
    </lineage>
</organism>
<proteinExistence type="predicted"/>
<dbReference type="RefSeq" id="WP_353649985.1">
    <property type="nucleotide sequence ID" value="NZ_CP159218.1"/>
</dbReference>
<dbReference type="Pfam" id="PF09947">
    <property type="entry name" value="DUF2180"/>
    <property type="match status" value="1"/>
</dbReference>
<sequence>MICLDCTSQDRTTPAVGACTSCGSGICSAHARVTVHEYPQPSGPGIHTPHPVRALVCAGCASTIGHSEPLLAQPAAM</sequence>
<reference evidence="1" key="1">
    <citation type="submission" date="2024-05" db="EMBL/GenBank/DDBJ databases">
        <authorList>
            <person name="Cai S.Y."/>
            <person name="Jin L.M."/>
            <person name="Li H.R."/>
        </authorList>
    </citation>
    <scope>NUCLEOTIDE SEQUENCE</scope>
    <source>
        <strain evidence="1">A5-74</strain>
    </source>
</reference>